<dbReference type="AlphaFoldDB" id="A0A643F4W4"/>
<accession>A0A643F4W4</accession>
<evidence type="ECO:0000313" key="2">
    <source>
        <dbReference type="EMBL" id="KAB0573377.1"/>
    </source>
</evidence>
<dbReference type="RefSeq" id="WP_128093128.1">
    <property type="nucleotide sequence ID" value="NZ_JBHEEN010000001.1"/>
</dbReference>
<sequence length="422" mass="44953">MAGILEMLSGLLQGGSKDQWQGLREVSPRIATPDAQLLNEANSMLSQGDEQGAKNLIANGPTRAASKSDFAAKGDGRWQNALRDIGIGLMMTDPNYKGVGQMMAMRQQSEAEQRQQSAQTNQTVGWLTQNGVGQQEAEFLAKTPEALKSWYSAFSAGQKPDWQITEMYDDQGRKIKAMVDKRTGQYNQIGGAENEQTTLMQNIQAAGLQPGTPEYQKAILDGTRSGVNVDARNMGSIPQGYRVNYDDKGNPVSMSPIPGGPEDTSRADAAKADNLSASTDVITGAANKARQAMNSAVLPVTGTLGRLAGSIPETGAAEVRRQVETLKSNAKIENLQAMRAASPTGGALGAVSDSENAMLAAKAGALDPDSPNFARDLDDYERSLLRTIHGKEAGDRIFEGSRASTEAAPASGVVDYSDYFKN</sequence>
<reference evidence="2" key="1">
    <citation type="submission" date="2019-09" db="EMBL/GenBank/DDBJ databases">
        <title>Draft genome sequences of 48 bacterial type strains from the CCUG.</title>
        <authorList>
            <person name="Tunovic T."/>
            <person name="Pineiro-Iglesias B."/>
            <person name="Unosson C."/>
            <person name="Inganas E."/>
            <person name="Ohlen M."/>
            <person name="Cardew S."/>
            <person name="Jensie-Markopoulos S."/>
            <person name="Salva-Serra F."/>
            <person name="Jaen-Luchoro D."/>
            <person name="Karlsson R."/>
            <person name="Svensson-Stadler L."/>
            <person name="Chun J."/>
            <person name="Moore E."/>
        </authorList>
    </citation>
    <scope>NUCLEOTIDE SEQUENCE</scope>
    <source>
        <strain evidence="2">CCUG 50899</strain>
    </source>
</reference>
<name>A0A643F4W4_9HYPH</name>
<gene>
    <name evidence="2" type="ORF">F7Q93_02480</name>
</gene>
<comment type="caution">
    <text evidence="2">The sequence shown here is derived from an EMBL/GenBank/DDBJ whole genome shotgun (WGS) entry which is preliminary data.</text>
</comment>
<feature type="region of interest" description="Disordered" evidence="1">
    <location>
        <begin position="244"/>
        <end position="268"/>
    </location>
</feature>
<dbReference type="EMBL" id="VZPE01000001">
    <property type="protein sequence ID" value="KAB0573377.1"/>
    <property type="molecule type" value="Genomic_DNA"/>
</dbReference>
<protein>
    <submittedName>
        <fullName evidence="2">Uncharacterized protein</fullName>
    </submittedName>
</protein>
<proteinExistence type="predicted"/>
<organism evidence="2">
    <name type="scientific">Brucella pituitosa</name>
    <dbReference type="NCBI Taxonomy" id="571256"/>
    <lineage>
        <taxon>Bacteria</taxon>
        <taxon>Pseudomonadati</taxon>
        <taxon>Pseudomonadota</taxon>
        <taxon>Alphaproteobacteria</taxon>
        <taxon>Hyphomicrobiales</taxon>
        <taxon>Brucellaceae</taxon>
        <taxon>Brucella/Ochrobactrum group</taxon>
        <taxon>Brucella</taxon>
    </lineage>
</organism>
<evidence type="ECO:0000256" key="1">
    <source>
        <dbReference type="SAM" id="MobiDB-lite"/>
    </source>
</evidence>